<dbReference type="PANTHER" id="PTHR32182">
    <property type="entry name" value="DNA REPLICATION AND REPAIR PROTEIN RECF"/>
    <property type="match status" value="1"/>
</dbReference>
<keyword evidence="1" id="KW-0742">SOS response</keyword>
<dbReference type="EMBL" id="JAZHOV010000004">
    <property type="protein sequence ID" value="MEF2255164.1"/>
    <property type="molecule type" value="Genomic_DNA"/>
</dbReference>
<dbReference type="InterPro" id="IPR014555">
    <property type="entry name" value="RecF-like"/>
</dbReference>
<dbReference type="RefSeq" id="WP_331791506.1">
    <property type="nucleotide sequence ID" value="NZ_BAAAUO010000012.1"/>
</dbReference>
<protein>
    <submittedName>
        <fullName evidence="3">AAA family ATPase</fullName>
    </submittedName>
</protein>
<feature type="domain" description="ATPase AAA-type core" evidence="2">
    <location>
        <begin position="23"/>
        <end position="345"/>
    </location>
</feature>
<name>A0ABU7V650_9MICO</name>
<evidence type="ECO:0000313" key="3">
    <source>
        <dbReference type="EMBL" id="MEF2255164.1"/>
    </source>
</evidence>
<dbReference type="PANTHER" id="PTHR32182:SF25">
    <property type="entry name" value="SLR1056 PROTEIN"/>
    <property type="match status" value="1"/>
</dbReference>
<evidence type="ECO:0000313" key="4">
    <source>
        <dbReference type="Proteomes" id="UP001351900"/>
    </source>
</evidence>
<dbReference type="SUPFAM" id="SSF52540">
    <property type="entry name" value="P-loop containing nucleoside triphosphate hydrolases"/>
    <property type="match status" value="1"/>
</dbReference>
<dbReference type="Proteomes" id="UP001351900">
    <property type="component" value="Unassembled WGS sequence"/>
</dbReference>
<dbReference type="InterPro" id="IPR027417">
    <property type="entry name" value="P-loop_NTPase"/>
</dbReference>
<evidence type="ECO:0000256" key="1">
    <source>
        <dbReference type="ARBA" id="ARBA00023236"/>
    </source>
</evidence>
<dbReference type="InterPro" id="IPR003959">
    <property type="entry name" value="ATPase_AAA_core"/>
</dbReference>
<dbReference type="PIRSF" id="PIRSF029347">
    <property type="entry name" value="RecF"/>
    <property type="match status" value="1"/>
</dbReference>
<reference evidence="3 4" key="1">
    <citation type="submission" date="2024-01" db="EMBL/GenBank/DDBJ databases">
        <title>the genome sequence of strain Microbacterium schleiferi NBRC 15075.</title>
        <authorList>
            <person name="Ding Y."/>
            <person name="Zhang G."/>
        </authorList>
    </citation>
    <scope>NUCLEOTIDE SEQUENCE [LARGE SCALE GENOMIC DNA]</scope>
    <source>
        <strain evidence="3 4">NBRC 15075</strain>
    </source>
</reference>
<sequence length="383" mass="40333">MLTTLAIDGYRSLRSLVVPLSPLTVVTGANGSGKSSLYRSLRLLGAAARDGAIRALAAEGGFPGTLWAGPESGAPASGPVQGTVRRRPVALRLGFGTDADGFGYAMDLGMPIPSQTMFGADPEIKAEAVWSGPVLRSGSLISERRGAIVRTRTGAGWLTIQRALAPWESMLAEFGDPDATPDLLELRSGLRDWRFYDSVRTDADAPARRPAIGTRTPILASDGSDLASALQTIREQGDPAALAASIDRALPGSRLQITDHGGRFELSLRQPGMLRALSAAELSDGTLRYLVWVAALMSTRPAALMAVNEPETSLHPSILEPLAGMLVDAATRSQIIVVSHSAPLVAALERSGAAVHVLEKVDGETRVQGQGPLDAPAWAWPTR</sequence>
<evidence type="ECO:0000259" key="2">
    <source>
        <dbReference type="Pfam" id="PF13304"/>
    </source>
</evidence>
<comment type="caution">
    <text evidence="3">The sequence shown here is derived from an EMBL/GenBank/DDBJ whole genome shotgun (WGS) entry which is preliminary data.</text>
</comment>
<keyword evidence="4" id="KW-1185">Reference proteome</keyword>
<gene>
    <name evidence="3" type="ORF">V2V91_08460</name>
</gene>
<keyword evidence="1" id="KW-0227">DNA damage</keyword>
<accession>A0ABU7V650</accession>
<dbReference type="Gene3D" id="3.40.50.300">
    <property type="entry name" value="P-loop containing nucleotide triphosphate hydrolases"/>
    <property type="match status" value="2"/>
</dbReference>
<dbReference type="Pfam" id="PF13304">
    <property type="entry name" value="AAA_21"/>
    <property type="match status" value="1"/>
</dbReference>
<proteinExistence type="predicted"/>
<organism evidence="3 4">
    <name type="scientific">Microbacterium schleiferi</name>
    <dbReference type="NCBI Taxonomy" id="69362"/>
    <lineage>
        <taxon>Bacteria</taxon>
        <taxon>Bacillati</taxon>
        <taxon>Actinomycetota</taxon>
        <taxon>Actinomycetes</taxon>
        <taxon>Micrococcales</taxon>
        <taxon>Microbacteriaceae</taxon>
        <taxon>Microbacterium</taxon>
    </lineage>
</organism>